<accession>A0A6J2C7Q0</accession>
<feature type="compositionally biased region" description="Pro residues" evidence="1">
    <location>
        <begin position="165"/>
        <end position="180"/>
    </location>
</feature>
<feature type="compositionally biased region" description="Pro residues" evidence="1">
    <location>
        <begin position="68"/>
        <end position="86"/>
    </location>
</feature>
<dbReference type="Proteomes" id="UP000515165">
    <property type="component" value="Chromosome 4"/>
</dbReference>
<keyword evidence="2" id="KW-1185">Reference proteome</keyword>
<feature type="region of interest" description="Disordered" evidence="1">
    <location>
        <begin position="255"/>
        <end position="274"/>
    </location>
</feature>
<feature type="compositionally biased region" description="Low complexity" evidence="1">
    <location>
        <begin position="213"/>
        <end position="224"/>
    </location>
</feature>
<dbReference type="KEGG" id="zca:113916243"/>
<dbReference type="AlphaFoldDB" id="A0A6J2C7Q0"/>
<feature type="region of interest" description="Disordered" evidence="1">
    <location>
        <begin position="1"/>
        <end position="235"/>
    </location>
</feature>
<name>A0A6J2C7Q0_ZALCA</name>
<sequence>MPRSLPTAQRAVGKGRPPPPPQVSPDSTHYIRNLDPRPFLPSPPTPTALRGCGYPCPQTGSKHADADPGPPPPPPGSGPSPPPPPRGATYPRGGSGGRERRSGVGEGASVRGGSQPRGAGAGASGSGGAASPPGGGSGGGGAVPLPQAHIGSIVRRHLPLSGSPLPVPPLPPPLGPPPAAPRHERYRRPRLGRERRGAPSPGPGVPPGGGMGTAPPRAGPAAGKGPPPSKGMSFVPLPERAQWYQPGCFLLPLPGLPGEAPPPSPRPPSSLASLTPPLPRTFYYGTAHRQHHLLLCMDTPTRSPPQFVTRPEVTPTPHLKAAEPSFSTKRTSQRAGGVGGAAREGLLFSAPSLRRAHSPGPPHRQPQHWGATLGGQ</sequence>
<reference evidence="3" key="1">
    <citation type="submission" date="2025-08" db="UniProtKB">
        <authorList>
            <consortium name="RefSeq"/>
        </authorList>
    </citation>
    <scope>IDENTIFICATION</scope>
    <source>
        <tissue evidence="3">Blood</tissue>
    </source>
</reference>
<evidence type="ECO:0000256" key="1">
    <source>
        <dbReference type="SAM" id="MobiDB-lite"/>
    </source>
</evidence>
<evidence type="ECO:0000313" key="2">
    <source>
        <dbReference type="Proteomes" id="UP000515165"/>
    </source>
</evidence>
<feature type="compositionally biased region" description="Gly residues" evidence="1">
    <location>
        <begin position="119"/>
        <end position="142"/>
    </location>
</feature>
<organism evidence="2 3">
    <name type="scientific">Zalophus californianus</name>
    <name type="common">California sealion</name>
    <dbReference type="NCBI Taxonomy" id="9704"/>
    <lineage>
        <taxon>Eukaryota</taxon>
        <taxon>Metazoa</taxon>
        <taxon>Chordata</taxon>
        <taxon>Craniata</taxon>
        <taxon>Vertebrata</taxon>
        <taxon>Euteleostomi</taxon>
        <taxon>Mammalia</taxon>
        <taxon>Eutheria</taxon>
        <taxon>Laurasiatheria</taxon>
        <taxon>Carnivora</taxon>
        <taxon>Caniformia</taxon>
        <taxon>Pinnipedia</taxon>
        <taxon>Otariidae</taxon>
        <taxon>Zalophus</taxon>
    </lineage>
</organism>
<dbReference type="GeneID" id="113916243"/>
<protein>
    <submittedName>
        <fullName evidence="3">WAS/WASL-interacting protein family member 1-like</fullName>
    </submittedName>
</protein>
<dbReference type="RefSeq" id="XP_027438048.2">
    <property type="nucleotide sequence ID" value="XM_027582247.2"/>
</dbReference>
<feature type="compositionally biased region" description="Polar residues" evidence="1">
    <location>
        <begin position="325"/>
        <end position="334"/>
    </location>
</feature>
<feature type="region of interest" description="Disordered" evidence="1">
    <location>
        <begin position="308"/>
        <end position="376"/>
    </location>
</feature>
<evidence type="ECO:0000313" key="3">
    <source>
        <dbReference type="RefSeq" id="XP_027438048.2"/>
    </source>
</evidence>
<proteinExistence type="predicted"/>
<feature type="compositionally biased region" description="Pro residues" evidence="1">
    <location>
        <begin position="259"/>
        <end position="268"/>
    </location>
</feature>
<gene>
    <name evidence="3" type="primary">LOC113916243</name>
</gene>